<dbReference type="InterPro" id="IPR041492">
    <property type="entry name" value="HAD_2"/>
</dbReference>
<dbReference type="GO" id="GO:0006281">
    <property type="term" value="P:DNA repair"/>
    <property type="evidence" value="ECO:0007669"/>
    <property type="project" value="TreeGrafter"/>
</dbReference>
<dbReference type="SFLD" id="SFLDG01135">
    <property type="entry name" value="C1.5.6:_HAD__Beta-PGM__Phospha"/>
    <property type="match status" value="1"/>
</dbReference>
<dbReference type="NCBIfam" id="TIGR01549">
    <property type="entry name" value="HAD-SF-IA-v1"/>
    <property type="match status" value="1"/>
</dbReference>
<keyword evidence="1" id="KW-0378">Hydrolase</keyword>
<dbReference type="GO" id="GO:0008967">
    <property type="term" value="F:phosphoglycolate phosphatase activity"/>
    <property type="evidence" value="ECO:0007669"/>
    <property type="project" value="TreeGrafter"/>
</dbReference>
<evidence type="ECO:0000313" key="2">
    <source>
        <dbReference type="Proteomes" id="UP001268683"/>
    </source>
</evidence>
<organism evidence="1 2">
    <name type="scientific">Temperatibacter marinus</name>
    <dbReference type="NCBI Taxonomy" id="1456591"/>
    <lineage>
        <taxon>Bacteria</taxon>
        <taxon>Pseudomonadati</taxon>
        <taxon>Pseudomonadota</taxon>
        <taxon>Alphaproteobacteria</taxon>
        <taxon>Kordiimonadales</taxon>
        <taxon>Temperatibacteraceae</taxon>
        <taxon>Temperatibacter</taxon>
    </lineage>
</organism>
<reference evidence="1" key="1">
    <citation type="submission" date="2023-04" db="EMBL/GenBank/DDBJ databases">
        <title>Complete genome sequence of Temperatibacter marinus.</title>
        <authorList>
            <person name="Rong J.-C."/>
            <person name="Yi M.-L."/>
            <person name="Zhao Q."/>
        </authorList>
    </citation>
    <scope>NUCLEOTIDE SEQUENCE</scope>
    <source>
        <strain evidence="1">NBRC 110045</strain>
    </source>
</reference>
<dbReference type="Pfam" id="PF13419">
    <property type="entry name" value="HAD_2"/>
    <property type="match status" value="1"/>
</dbReference>
<sequence>MKDDMNKLVIFDCDGTLVDSQHMIVSTMHDTFSELKVSRVSDLAVRRIIGLSLEEAISELQPSFSQQDVKDATALYKNRFYEKRQAEGFKPDPLFPGCREAMEELSNRGYLLAVATGNSHRGMQRVIEQHALNDFFVSVQTADFHPSKPHPSMINTALSDAGSHKDLAVMIGDTKFDTIMASNAGSQSIGVAWGYHGGQELLDTGAKHLIEEYHELPDLVDRML</sequence>
<name>A0AA52EB42_9PROT</name>
<dbReference type="RefSeq" id="WP_310797404.1">
    <property type="nucleotide sequence ID" value="NZ_CP123872.1"/>
</dbReference>
<dbReference type="InterPro" id="IPR050155">
    <property type="entry name" value="HAD-like_hydrolase_sf"/>
</dbReference>
<dbReference type="SUPFAM" id="SSF56784">
    <property type="entry name" value="HAD-like"/>
    <property type="match status" value="1"/>
</dbReference>
<dbReference type="SFLD" id="SFLDS00003">
    <property type="entry name" value="Haloacid_Dehalogenase"/>
    <property type="match status" value="1"/>
</dbReference>
<dbReference type="EMBL" id="CP123872">
    <property type="protein sequence ID" value="WND01576.1"/>
    <property type="molecule type" value="Genomic_DNA"/>
</dbReference>
<accession>A0AA52EB42</accession>
<protein>
    <submittedName>
        <fullName evidence="1">HAD-IA family hydrolase</fullName>
    </submittedName>
</protein>
<dbReference type="InterPro" id="IPR023214">
    <property type="entry name" value="HAD_sf"/>
</dbReference>
<dbReference type="InterPro" id="IPR023198">
    <property type="entry name" value="PGP-like_dom2"/>
</dbReference>
<dbReference type="GO" id="GO:0005829">
    <property type="term" value="C:cytosol"/>
    <property type="evidence" value="ECO:0007669"/>
    <property type="project" value="TreeGrafter"/>
</dbReference>
<gene>
    <name evidence="1" type="ORF">QGN29_08385</name>
</gene>
<proteinExistence type="predicted"/>
<dbReference type="PANTHER" id="PTHR43434">
    <property type="entry name" value="PHOSPHOGLYCOLATE PHOSPHATASE"/>
    <property type="match status" value="1"/>
</dbReference>
<evidence type="ECO:0000313" key="1">
    <source>
        <dbReference type="EMBL" id="WND01576.1"/>
    </source>
</evidence>
<dbReference type="PANTHER" id="PTHR43434:SF24">
    <property type="entry name" value="HYDROLASE-RELATED"/>
    <property type="match status" value="1"/>
</dbReference>
<dbReference type="Gene3D" id="3.40.50.1000">
    <property type="entry name" value="HAD superfamily/HAD-like"/>
    <property type="match status" value="1"/>
</dbReference>
<dbReference type="SFLD" id="SFLDG01129">
    <property type="entry name" value="C1.5:_HAD__Beta-PGM__Phosphata"/>
    <property type="match status" value="1"/>
</dbReference>
<dbReference type="InterPro" id="IPR006439">
    <property type="entry name" value="HAD-SF_hydro_IA"/>
</dbReference>
<dbReference type="Gene3D" id="1.10.150.240">
    <property type="entry name" value="Putative phosphatase, domain 2"/>
    <property type="match status" value="1"/>
</dbReference>
<dbReference type="AlphaFoldDB" id="A0AA52EB42"/>
<dbReference type="KEGG" id="tmk:QGN29_08385"/>
<dbReference type="Proteomes" id="UP001268683">
    <property type="component" value="Chromosome"/>
</dbReference>
<dbReference type="InterPro" id="IPR036412">
    <property type="entry name" value="HAD-like_sf"/>
</dbReference>
<keyword evidence="2" id="KW-1185">Reference proteome</keyword>